<keyword evidence="2 4" id="KW-0378">Hydrolase</keyword>
<evidence type="ECO:0000313" key="5">
    <source>
        <dbReference type="Proteomes" id="UP000642107"/>
    </source>
</evidence>
<dbReference type="SUPFAM" id="SSF53474">
    <property type="entry name" value="alpha/beta-Hydrolases"/>
    <property type="match status" value="1"/>
</dbReference>
<dbReference type="InterPro" id="IPR000073">
    <property type="entry name" value="AB_hydrolase_1"/>
</dbReference>
<dbReference type="InterPro" id="IPR051601">
    <property type="entry name" value="Serine_prot/Carboxylest_S33"/>
</dbReference>
<feature type="domain" description="AB hydrolase-1" evidence="3">
    <location>
        <begin position="67"/>
        <end position="216"/>
    </location>
</feature>
<proteinExistence type="inferred from homology"/>
<gene>
    <name evidence="4" type="ORF">IGS67_03790</name>
</gene>
<organism evidence="4 5">
    <name type="scientific">Flavimobilis rhizosphaerae</name>
    <dbReference type="NCBI Taxonomy" id="2775421"/>
    <lineage>
        <taxon>Bacteria</taxon>
        <taxon>Bacillati</taxon>
        <taxon>Actinomycetota</taxon>
        <taxon>Actinomycetes</taxon>
        <taxon>Micrococcales</taxon>
        <taxon>Jonesiaceae</taxon>
        <taxon>Flavimobilis</taxon>
    </lineage>
</organism>
<protein>
    <submittedName>
        <fullName evidence="4">Alpha/beta fold hydrolase</fullName>
    </submittedName>
</protein>
<dbReference type="Pfam" id="PF00561">
    <property type="entry name" value="Abhydrolase_1"/>
    <property type="match status" value="1"/>
</dbReference>
<dbReference type="InterPro" id="IPR002410">
    <property type="entry name" value="Peptidase_S33"/>
</dbReference>
<evidence type="ECO:0000256" key="2">
    <source>
        <dbReference type="ARBA" id="ARBA00022801"/>
    </source>
</evidence>
<dbReference type="PANTHER" id="PTHR43248">
    <property type="entry name" value="2-SUCCINYL-6-HYDROXY-2,4-CYCLOHEXADIENE-1-CARBOXYLATE SYNTHASE"/>
    <property type="match status" value="1"/>
</dbReference>
<sequence>MRAESWCGEVHGWDHEGVSTLHRLPGVRVTDHVVTVPLVHGDPADPRTIQVLAREVVTATRAGDDLPLLLFLQGGPGGRSPRPLGAEGWVGTALERFRVVLLDQRGTGRSTPVTAATMATLADGRTPAEATSAQAEYLTHFRADAIVADAEAVRTQVFGGRKWTTLGQSYGGFLTLAYLSRHPEALDACLVTGGLASLRPDATALYTNTWARTRGKNAAFRARHPEDVALLARVADVLDAGTTTLPNGDVVSTRRLQSLGMDLGMKQGADRIHWLLDDAFLPDGSPDSDERLSDTFLAGLEAATGFRSNPMYAVLHESIYASGDDVRPWAAHATMPDDFAPDARPLHLTGEMILPWMFEEMSELRPFRAATEALHARTEWPELYDVDRLASNDVPVVAAVYHDDMFVPADLSLATASEVGNVRTWVTNEHEHDGLRVGGTLTHLLNLLDEGL</sequence>
<dbReference type="PANTHER" id="PTHR43248:SF2">
    <property type="entry name" value="PROLYL AMINOPEPTIDASE"/>
    <property type="match status" value="1"/>
</dbReference>
<dbReference type="EMBL" id="JACZDF010000002">
    <property type="protein sequence ID" value="MBD9698617.1"/>
    <property type="molecule type" value="Genomic_DNA"/>
</dbReference>
<name>A0ABR9DNA9_9MICO</name>
<reference evidence="4 5" key="1">
    <citation type="submission" date="2020-09" db="EMBL/GenBank/DDBJ databases">
        <title>Flavimobilis rhizosphaerae sp. nov., isolated from rhizosphere soil of Spartina alterniflora.</title>
        <authorList>
            <person name="Hanqin C."/>
        </authorList>
    </citation>
    <scope>NUCLEOTIDE SEQUENCE [LARGE SCALE GENOMIC DNA]</scope>
    <source>
        <strain evidence="4 5">GY 10621</strain>
    </source>
</reference>
<dbReference type="InterPro" id="IPR029058">
    <property type="entry name" value="AB_hydrolase_fold"/>
</dbReference>
<comment type="similarity">
    <text evidence="1">Belongs to the peptidase S33 family.</text>
</comment>
<comment type="caution">
    <text evidence="4">The sequence shown here is derived from an EMBL/GenBank/DDBJ whole genome shotgun (WGS) entry which is preliminary data.</text>
</comment>
<dbReference type="Proteomes" id="UP000642107">
    <property type="component" value="Unassembled WGS sequence"/>
</dbReference>
<accession>A0ABR9DNA9</accession>
<dbReference type="GO" id="GO:0016787">
    <property type="term" value="F:hydrolase activity"/>
    <property type="evidence" value="ECO:0007669"/>
    <property type="project" value="UniProtKB-KW"/>
</dbReference>
<dbReference type="Gene3D" id="3.40.50.1820">
    <property type="entry name" value="alpha/beta hydrolase"/>
    <property type="match status" value="1"/>
</dbReference>
<keyword evidence="5" id="KW-1185">Reference proteome</keyword>
<evidence type="ECO:0000313" key="4">
    <source>
        <dbReference type="EMBL" id="MBD9698617.1"/>
    </source>
</evidence>
<dbReference type="PRINTS" id="PR00793">
    <property type="entry name" value="PROAMNOPTASE"/>
</dbReference>
<evidence type="ECO:0000256" key="1">
    <source>
        <dbReference type="ARBA" id="ARBA00010088"/>
    </source>
</evidence>
<evidence type="ECO:0000259" key="3">
    <source>
        <dbReference type="Pfam" id="PF00561"/>
    </source>
</evidence>